<name>A0A381NR87_9ZZZZ</name>
<sequence>MTVRVSSDFQNFRAGIVLSRDLRCSMIRTRQLLEASSFNLLLLVTLVCALSVLSPGVVWAQRGASGPPEHADVEPVNYLPNPYETVRNWGTLPDGRTWGSVSAINVDIDGRHIWAGDRCGANSCAGSDVDPIVKLDPDGNVVQSFGAGLIIWPHGMDVDREGNVWVVDARAANARELQRFPNAAGKGHSVIKFSPEGEVLLVLGTPGETGAPPTHFTDPNDVLVAPNGDIFVAESHGAQFLDEPGPNAIGRISKFAPDGTLIKTWGSWGYGPSEFRAPHSLAMDSQGRLFVADRGNRRIQIFDQEGTYLDTWYQFSRISGLFIDQDDVLYAIDSESDDNYNPGWRKGLRVGSARTGEVWYFVPEHVSERASGMGGFGSMGEGVTVDAEGNVYGGEVGPVQGLTKFIPRLISR</sequence>
<keyword evidence="2" id="KW-0677">Repeat</keyword>
<reference evidence="4" key="1">
    <citation type="submission" date="2018-05" db="EMBL/GenBank/DDBJ databases">
        <authorList>
            <person name="Lanie J.A."/>
            <person name="Ng W.-L."/>
            <person name="Kazmierczak K.M."/>
            <person name="Andrzejewski T.M."/>
            <person name="Davidsen T.M."/>
            <person name="Wayne K.J."/>
            <person name="Tettelin H."/>
            <person name="Glass J.I."/>
            <person name="Rusch D."/>
            <person name="Podicherti R."/>
            <person name="Tsui H.-C.T."/>
            <person name="Winkler M.E."/>
        </authorList>
    </citation>
    <scope>NUCLEOTIDE SEQUENCE</scope>
</reference>
<keyword evidence="1" id="KW-0732">Signal</keyword>
<dbReference type="InterPro" id="IPR001258">
    <property type="entry name" value="NHL_repeat"/>
</dbReference>
<gene>
    <name evidence="4" type="ORF">METZ01_LOCUS9956</name>
</gene>
<evidence type="ECO:0000256" key="3">
    <source>
        <dbReference type="ARBA" id="ARBA00023180"/>
    </source>
</evidence>
<keyword evidence="3" id="KW-0325">Glycoprotein</keyword>
<organism evidence="4">
    <name type="scientific">marine metagenome</name>
    <dbReference type="NCBI Taxonomy" id="408172"/>
    <lineage>
        <taxon>unclassified sequences</taxon>
        <taxon>metagenomes</taxon>
        <taxon>ecological metagenomes</taxon>
    </lineage>
</organism>
<dbReference type="SUPFAM" id="SSF63829">
    <property type="entry name" value="Calcium-dependent phosphotriesterase"/>
    <property type="match status" value="1"/>
</dbReference>
<dbReference type="PROSITE" id="PS51125">
    <property type="entry name" value="NHL"/>
    <property type="match status" value="1"/>
</dbReference>
<dbReference type="InterPro" id="IPR011042">
    <property type="entry name" value="6-blade_b-propeller_TolB-like"/>
</dbReference>
<evidence type="ECO:0000313" key="4">
    <source>
        <dbReference type="EMBL" id="SUZ57102.1"/>
    </source>
</evidence>
<accession>A0A381NR87</accession>
<dbReference type="Gene3D" id="2.120.10.30">
    <property type="entry name" value="TolB, C-terminal domain"/>
    <property type="match status" value="1"/>
</dbReference>
<evidence type="ECO:0000256" key="2">
    <source>
        <dbReference type="ARBA" id="ARBA00022737"/>
    </source>
</evidence>
<dbReference type="EMBL" id="UINC01000543">
    <property type="protein sequence ID" value="SUZ57102.1"/>
    <property type="molecule type" value="Genomic_DNA"/>
</dbReference>
<proteinExistence type="predicted"/>
<dbReference type="PANTHER" id="PTHR10680:SF38">
    <property type="entry name" value="BLL1368 PROTEIN"/>
    <property type="match status" value="1"/>
</dbReference>
<dbReference type="CDD" id="cd14958">
    <property type="entry name" value="NHL_PAL_like"/>
    <property type="match status" value="1"/>
</dbReference>
<evidence type="ECO:0008006" key="5">
    <source>
        <dbReference type="Google" id="ProtNLM"/>
    </source>
</evidence>
<dbReference type="Pfam" id="PF01436">
    <property type="entry name" value="NHL"/>
    <property type="match status" value="1"/>
</dbReference>
<dbReference type="AlphaFoldDB" id="A0A381NR87"/>
<protein>
    <recommendedName>
        <fullName evidence="5">Peptidylamidoglycolate lyase</fullName>
    </recommendedName>
</protein>
<dbReference type="PANTHER" id="PTHR10680">
    <property type="entry name" value="PEPTIDYL-GLYCINE ALPHA-AMIDATING MONOOXYGENASE"/>
    <property type="match status" value="1"/>
</dbReference>
<evidence type="ECO:0000256" key="1">
    <source>
        <dbReference type="ARBA" id="ARBA00022729"/>
    </source>
</evidence>